<feature type="compositionally biased region" description="Basic and acidic residues" evidence="14">
    <location>
        <begin position="280"/>
        <end position="290"/>
    </location>
</feature>
<evidence type="ECO:0000256" key="1">
    <source>
        <dbReference type="ARBA" id="ARBA00004294"/>
    </source>
</evidence>
<feature type="region of interest" description="Disordered" evidence="14">
    <location>
        <begin position="252"/>
        <end position="290"/>
    </location>
</feature>
<dbReference type="Pfam" id="PF16026">
    <property type="entry name" value="MIEAP"/>
    <property type="match status" value="1"/>
</dbReference>
<keyword evidence="7" id="KW-1000">Mitochondrion outer membrane</keyword>
<evidence type="ECO:0000256" key="12">
    <source>
        <dbReference type="ARBA" id="ARBA00032687"/>
    </source>
</evidence>
<dbReference type="GO" id="GO:0008289">
    <property type="term" value="F:lipid binding"/>
    <property type="evidence" value="ECO:0007669"/>
    <property type="project" value="UniProtKB-KW"/>
</dbReference>
<comment type="subcellular location">
    <subcellularLocation>
        <location evidence="3">Cytoplasm</location>
    </subcellularLocation>
    <subcellularLocation>
        <location evidence="2">Mitochondrion matrix</location>
    </subcellularLocation>
    <subcellularLocation>
        <location evidence="1">Mitochondrion outer membrane</location>
    </subcellularLocation>
</comment>
<dbReference type="GO" id="GO:0035695">
    <property type="term" value="P:mitophagy by internal vacuole formation"/>
    <property type="evidence" value="ECO:0007669"/>
    <property type="project" value="TreeGrafter"/>
</dbReference>
<dbReference type="PANTHER" id="PTHR21771">
    <property type="entry name" value="MITOCHONDRIA-EATING PROTEIN-RELATED"/>
    <property type="match status" value="1"/>
</dbReference>
<evidence type="ECO:0000256" key="4">
    <source>
        <dbReference type="ARBA" id="ARBA00008233"/>
    </source>
</evidence>
<dbReference type="GO" id="GO:0005759">
    <property type="term" value="C:mitochondrial matrix"/>
    <property type="evidence" value="ECO:0007669"/>
    <property type="project" value="UniProtKB-SubCell"/>
</dbReference>
<keyword evidence="10" id="KW-0496">Mitochondrion</keyword>
<sequence length="585" mass="68666">MEEVEEKEDKPNFFRRMSVRLSKRNKKKSAGRFEEITKPAGYEHEDLHKIMKRLKEEISALKKLHRDWEQTTKRPKLDHDFREHVEHVYTYASMIATRIGVATVQKEMTDGYENEIAKLKDDIRDLRRSNYNDKRLQDRDFEIQRLKREIETLRSEIRLKRQSDSDQGPAPEHEHRRYSRGRLPKKDENGAPDTSKYIIHDLKDKTEKLTREVEKLKQEKSELEKQLEDTIFDNKELSKRNAGALREMHCGYNASKTEDGETEQNLGEEEHSISSLSSVEDEKKTQQDFANKEKRLLQKIENYEKENRKLEKQLQEKEHAENQRKNEIQRLQKSLQEERKAKENALDKYKEKPPQNHESNSALVMDLSDPNRSLKIAERFNEIYDNQWNIAVDKLEGLGIEEEIGIKILLDIITTIYRKCESYEKGQCAQIKALLFNPLFTPTTKSSNSTSEESMEVFHEVLQSVRSSRKQLSVRTVKILKERIKEDLSKDLLNVDQLTACSEYIDTCVQCCWLMVIQDPPIFMEWDLTNGVSNFDKDLLKSYTKTGNTVEYLVWPVLYLHKNGPLLCKGVAQGHNKTISNESEV</sequence>
<evidence type="ECO:0000313" key="16">
    <source>
        <dbReference type="EnsemblMetazoa" id="G24835.5:cds"/>
    </source>
</evidence>
<dbReference type="GO" id="GO:0035694">
    <property type="term" value="P:mitochondrial protein catabolic process"/>
    <property type="evidence" value="ECO:0007669"/>
    <property type="project" value="InterPro"/>
</dbReference>
<evidence type="ECO:0000256" key="8">
    <source>
        <dbReference type="ARBA" id="ARBA00023054"/>
    </source>
</evidence>
<evidence type="ECO:0000256" key="7">
    <source>
        <dbReference type="ARBA" id="ARBA00022787"/>
    </source>
</evidence>
<dbReference type="EnsemblMetazoa" id="G24835.5">
    <property type="protein sequence ID" value="G24835.5:cds"/>
    <property type="gene ID" value="G24835"/>
</dbReference>
<keyword evidence="17" id="KW-1185">Reference proteome</keyword>
<keyword evidence="9" id="KW-0446">Lipid-binding</keyword>
<evidence type="ECO:0000256" key="2">
    <source>
        <dbReference type="ARBA" id="ARBA00004305"/>
    </source>
</evidence>
<protein>
    <recommendedName>
        <fullName evidence="5">Mitochondria-eating protein</fullName>
    </recommendedName>
    <alternativeName>
        <fullName evidence="12">Spermatogenesis-associated protein 18</fullName>
    </alternativeName>
</protein>
<feature type="region of interest" description="Disordered" evidence="14">
    <location>
        <begin position="339"/>
        <end position="361"/>
    </location>
</feature>
<dbReference type="InterPro" id="IPR031981">
    <property type="entry name" value="MIEAP_C"/>
</dbReference>
<feature type="coiled-coil region" evidence="13">
    <location>
        <begin position="44"/>
        <end position="71"/>
    </location>
</feature>
<dbReference type="OMA" id="EHEHRRY"/>
<feature type="region of interest" description="Disordered" evidence="14">
    <location>
        <begin position="158"/>
        <end position="200"/>
    </location>
</feature>
<dbReference type="EnsemblMetazoa" id="G24835.6">
    <property type="protein sequence ID" value="G24835.6:cds"/>
    <property type="gene ID" value="G24835"/>
</dbReference>
<evidence type="ECO:0000256" key="11">
    <source>
        <dbReference type="ARBA" id="ARBA00023136"/>
    </source>
</evidence>
<dbReference type="OrthoDB" id="6130212at2759"/>
<evidence type="ECO:0000256" key="10">
    <source>
        <dbReference type="ARBA" id="ARBA00023128"/>
    </source>
</evidence>
<evidence type="ECO:0000313" key="17">
    <source>
        <dbReference type="Proteomes" id="UP000005408"/>
    </source>
</evidence>
<feature type="compositionally biased region" description="Basic and acidic residues" evidence="14">
    <location>
        <begin position="339"/>
        <end position="355"/>
    </location>
</feature>
<keyword evidence="6" id="KW-0963">Cytoplasm</keyword>
<evidence type="ECO:0000256" key="14">
    <source>
        <dbReference type="SAM" id="MobiDB-lite"/>
    </source>
</evidence>
<organism evidence="16 17">
    <name type="scientific">Magallana gigas</name>
    <name type="common">Pacific oyster</name>
    <name type="synonym">Crassostrea gigas</name>
    <dbReference type="NCBI Taxonomy" id="29159"/>
    <lineage>
        <taxon>Eukaryota</taxon>
        <taxon>Metazoa</taxon>
        <taxon>Spiralia</taxon>
        <taxon>Lophotrochozoa</taxon>
        <taxon>Mollusca</taxon>
        <taxon>Bivalvia</taxon>
        <taxon>Autobranchia</taxon>
        <taxon>Pteriomorphia</taxon>
        <taxon>Ostreida</taxon>
        <taxon>Ostreoidea</taxon>
        <taxon>Ostreidae</taxon>
        <taxon>Magallana</taxon>
    </lineage>
</organism>
<dbReference type="Proteomes" id="UP000005408">
    <property type="component" value="Unassembled WGS sequence"/>
</dbReference>
<keyword evidence="8 13" id="KW-0175">Coiled coil</keyword>
<dbReference type="EnsemblMetazoa" id="G24835.10">
    <property type="protein sequence ID" value="G24835.10:cds"/>
    <property type="gene ID" value="G24835"/>
</dbReference>
<reference evidence="16" key="1">
    <citation type="submission" date="2022-08" db="UniProtKB">
        <authorList>
            <consortium name="EnsemblMetazoa"/>
        </authorList>
    </citation>
    <scope>IDENTIFICATION</scope>
    <source>
        <strain evidence="16">05x7-T-G4-1.051#20</strain>
    </source>
</reference>
<accession>A0A8W8KVZ9</accession>
<comment type="similarity">
    <text evidence="4">Belongs to the MIEAP family.</text>
</comment>
<evidence type="ECO:0000259" key="15">
    <source>
        <dbReference type="Pfam" id="PF16026"/>
    </source>
</evidence>
<evidence type="ECO:0000256" key="5">
    <source>
        <dbReference type="ARBA" id="ARBA00019863"/>
    </source>
</evidence>
<dbReference type="GO" id="GO:0005741">
    <property type="term" value="C:mitochondrial outer membrane"/>
    <property type="evidence" value="ECO:0007669"/>
    <property type="project" value="UniProtKB-SubCell"/>
</dbReference>
<dbReference type="InterPro" id="IPR026169">
    <property type="entry name" value="MIEAP"/>
</dbReference>
<dbReference type="AlphaFoldDB" id="A0A8W8KVZ9"/>
<proteinExistence type="inferred from homology"/>
<evidence type="ECO:0000256" key="3">
    <source>
        <dbReference type="ARBA" id="ARBA00004496"/>
    </source>
</evidence>
<name>A0A8W8KVZ9_MAGGI</name>
<feature type="domain" description="Mitochondria-eating protein C-terminal" evidence="15">
    <location>
        <begin position="375"/>
        <end position="572"/>
    </location>
</feature>
<evidence type="ECO:0000256" key="13">
    <source>
        <dbReference type="SAM" id="Coils"/>
    </source>
</evidence>
<dbReference type="PANTHER" id="PTHR21771:SF0">
    <property type="entry name" value="MITOCHONDRIA-EATING PROTEIN"/>
    <property type="match status" value="1"/>
</dbReference>
<evidence type="ECO:0000256" key="9">
    <source>
        <dbReference type="ARBA" id="ARBA00023121"/>
    </source>
</evidence>
<keyword evidence="11" id="KW-0472">Membrane</keyword>
<evidence type="ECO:0000256" key="6">
    <source>
        <dbReference type="ARBA" id="ARBA00022490"/>
    </source>
</evidence>
<dbReference type="EnsemblMetazoa" id="G24835.4">
    <property type="protein sequence ID" value="G24835.4:cds"/>
    <property type="gene ID" value="G24835"/>
</dbReference>